<dbReference type="EMBL" id="CP084167">
    <property type="protein sequence ID" value="UJG42380.1"/>
    <property type="molecule type" value="Genomic_DNA"/>
</dbReference>
<proteinExistence type="predicted"/>
<sequence length="109" mass="12830">MSLKERLEQFAQEMKDWETRKTSIMGVEIAKLPSKGGDLNLALKVVPTDEEGKPLKRKGVFITSLEQWDSMRRIFNDEKATELIENIEKMKQRREIKEDKEDTEEVFEL</sequence>
<dbReference type="Proteomes" id="UP001200513">
    <property type="component" value="Chromosome"/>
</dbReference>
<organism evidence="1">
    <name type="scientific">Candidatus Heimdallarchaeum endolithica</name>
    <dbReference type="NCBI Taxonomy" id="2876572"/>
    <lineage>
        <taxon>Archaea</taxon>
        <taxon>Promethearchaeati</taxon>
        <taxon>Candidatus Heimdallarchaeota</taxon>
        <taxon>Candidatus Heimdallarchaeia (ex Rinke et al. 2021) (nom. nud.)</taxon>
        <taxon>Candidatus Heimdallarchaeales</taxon>
        <taxon>Candidatus Heimdallarchaeaceae</taxon>
        <taxon>Candidatus Heimdallarchaeum</taxon>
    </lineage>
</organism>
<name>A0A9Y1BP87_9ARCH</name>
<gene>
    <name evidence="1" type="ORF">K9W46_08185</name>
</gene>
<accession>A0A9Y1BP87</accession>
<reference evidence="1" key="1">
    <citation type="journal article" date="2022" name="Nat. Microbiol.">
        <title>Unique mobile elements and scalable gene flow at the prokaryote-eukaryote boundary revealed by circularized Asgard archaea genomes.</title>
        <authorList>
            <person name="Wu F."/>
            <person name="Speth D.R."/>
            <person name="Philosof A."/>
            <person name="Cremiere A."/>
            <person name="Narayanan A."/>
            <person name="Barco R.A."/>
            <person name="Connon S.A."/>
            <person name="Amend J.P."/>
            <person name="Antoshechkin I.A."/>
            <person name="Orphan V.J."/>
        </authorList>
    </citation>
    <scope>NUCLEOTIDE SEQUENCE</scope>
    <source>
        <strain evidence="1">PR6</strain>
    </source>
</reference>
<evidence type="ECO:0000313" key="1">
    <source>
        <dbReference type="EMBL" id="UJG42380.1"/>
    </source>
</evidence>
<dbReference type="AlphaFoldDB" id="A0A9Y1BP87"/>
<protein>
    <submittedName>
        <fullName evidence="1">Uncharacterized protein</fullName>
    </submittedName>
</protein>